<keyword evidence="2" id="KW-0614">Plasmid</keyword>
<name>A0A7I8BWS9_9BURK</name>
<keyword evidence="1" id="KW-1133">Transmembrane helix</keyword>
<feature type="transmembrane region" description="Helical" evidence="1">
    <location>
        <begin position="79"/>
        <end position="98"/>
    </location>
</feature>
<feature type="transmembrane region" description="Helical" evidence="1">
    <location>
        <begin position="48"/>
        <end position="67"/>
    </location>
</feature>
<reference evidence="2 3" key="1">
    <citation type="journal article" date="2020" name="Genes (Basel)">
        <title>Genomic Comparison of Insect Gut Symbionts from Divergent Burkholderia Subclades.</title>
        <authorList>
            <person name="Takeshita K."/>
            <person name="Kikuchi Y."/>
        </authorList>
    </citation>
    <scope>NUCLEOTIDE SEQUENCE [LARGE SCALE GENOMIC DNA]</scope>
    <source>
        <strain evidence="2 3">PGU16</strain>
        <plasmid evidence="2 3">PPGU16_p1</plasmid>
    </source>
</reference>
<organism evidence="2 3">
    <name type="scientific">Paraburkholderia largidicola</name>
    <dbReference type="NCBI Taxonomy" id="3014751"/>
    <lineage>
        <taxon>Bacteria</taxon>
        <taxon>Pseudomonadati</taxon>
        <taxon>Pseudomonadota</taxon>
        <taxon>Betaproteobacteria</taxon>
        <taxon>Burkholderiales</taxon>
        <taxon>Burkholderiaceae</taxon>
        <taxon>Paraburkholderia</taxon>
    </lineage>
</organism>
<keyword evidence="1" id="KW-0472">Membrane</keyword>
<evidence type="ECO:0000313" key="3">
    <source>
        <dbReference type="Proteomes" id="UP000510888"/>
    </source>
</evidence>
<keyword evidence="3" id="KW-1185">Reference proteome</keyword>
<evidence type="ECO:0000313" key="2">
    <source>
        <dbReference type="EMBL" id="BCF93112.1"/>
    </source>
</evidence>
<gene>
    <name evidence="2" type="ORF">PPGU16_61790</name>
</gene>
<geneLocation type="plasmid" evidence="2 3">
    <name>PPGU16_p1</name>
</geneLocation>
<dbReference type="RefSeq" id="WP_180726589.1">
    <property type="nucleotide sequence ID" value="NZ_AP023176.1"/>
</dbReference>
<proteinExistence type="predicted"/>
<feature type="transmembrane region" description="Helical" evidence="1">
    <location>
        <begin position="110"/>
        <end position="130"/>
    </location>
</feature>
<keyword evidence="1" id="KW-0812">Transmembrane</keyword>
<protein>
    <submittedName>
        <fullName evidence="2">Uncharacterized protein</fullName>
    </submittedName>
</protein>
<accession>A0A7I8BWS9</accession>
<dbReference type="KEGG" id="plad:PPGU16_61790"/>
<evidence type="ECO:0000256" key="1">
    <source>
        <dbReference type="SAM" id="Phobius"/>
    </source>
</evidence>
<sequence>MRAEQYALLADLERDDMAQPSRSTPGIACRMSVAAMLSWSLVETPWDLLYPVGKVHIAIIILTKLIVAGIEVAALCGSFVALAACAFCCVVSIVMIGFTLPDLYVLSRTFFYLSIVEVVIKTTVAVAISFHCAEDHAAPDVDACRWQMR</sequence>
<dbReference type="EMBL" id="AP023176">
    <property type="protein sequence ID" value="BCF93112.1"/>
    <property type="molecule type" value="Genomic_DNA"/>
</dbReference>
<dbReference type="Proteomes" id="UP000510888">
    <property type="component" value="Plasmid PPGU16_p1"/>
</dbReference>
<dbReference type="AlphaFoldDB" id="A0A7I8BWS9"/>